<dbReference type="PANTHER" id="PTHR24421">
    <property type="entry name" value="NITRATE/NITRITE SENSOR PROTEIN NARX-RELATED"/>
    <property type="match status" value="1"/>
</dbReference>
<feature type="domain" description="Signal transduction histidine kinase subgroup 3 dimerisation and phosphoacceptor" evidence="11">
    <location>
        <begin position="182"/>
        <end position="248"/>
    </location>
</feature>
<keyword evidence="3" id="KW-0597">Phosphoprotein</keyword>
<dbReference type="PANTHER" id="PTHR24421:SF10">
    <property type="entry name" value="NITRATE_NITRITE SENSOR PROTEIN NARQ"/>
    <property type="match status" value="1"/>
</dbReference>
<reference evidence="12 13" key="1">
    <citation type="submission" date="2019-07" db="EMBL/GenBank/DDBJ databases">
        <title>Genomic Encyclopedia of Archaeal and Bacterial Type Strains, Phase II (KMG-II): from individual species to whole genera.</title>
        <authorList>
            <person name="Goeker M."/>
        </authorList>
    </citation>
    <scope>NUCLEOTIDE SEQUENCE [LARGE SCALE GENOMIC DNA]</scope>
    <source>
        <strain evidence="12 13">DSM 46842</strain>
    </source>
</reference>
<evidence type="ECO:0000256" key="1">
    <source>
        <dbReference type="ARBA" id="ARBA00000085"/>
    </source>
</evidence>
<keyword evidence="4" id="KW-0808">Transferase</keyword>
<dbReference type="InterPro" id="IPR050482">
    <property type="entry name" value="Sensor_HK_TwoCompSys"/>
</dbReference>
<evidence type="ECO:0000313" key="12">
    <source>
        <dbReference type="EMBL" id="TYP90488.1"/>
    </source>
</evidence>
<keyword evidence="9" id="KW-0472">Membrane</keyword>
<evidence type="ECO:0000256" key="4">
    <source>
        <dbReference type="ARBA" id="ARBA00022679"/>
    </source>
</evidence>
<dbReference type="InterPro" id="IPR003594">
    <property type="entry name" value="HATPase_dom"/>
</dbReference>
<name>A0A5S5D5B7_9ACTN</name>
<evidence type="ECO:0000256" key="5">
    <source>
        <dbReference type="ARBA" id="ARBA00022741"/>
    </source>
</evidence>
<evidence type="ECO:0000256" key="8">
    <source>
        <dbReference type="ARBA" id="ARBA00023012"/>
    </source>
</evidence>
<feature type="transmembrane region" description="Helical" evidence="9">
    <location>
        <begin position="92"/>
        <end position="117"/>
    </location>
</feature>
<dbReference type="Proteomes" id="UP000322499">
    <property type="component" value="Unassembled WGS sequence"/>
</dbReference>
<gene>
    <name evidence="12" type="ORF">BD833_101206</name>
</gene>
<dbReference type="Gene3D" id="3.30.565.10">
    <property type="entry name" value="Histidine kinase-like ATPase, C-terminal domain"/>
    <property type="match status" value="1"/>
</dbReference>
<comment type="caution">
    <text evidence="12">The sequence shown here is derived from an EMBL/GenBank/DDBJ whole genome shotgun (WGS) entry which is preliminary data.</text>
</comment>
<dbReference type="GO" id="GO:0046983">
    <property type="term" value="F:protein dimerization activity"/>
    <property type="evidence" value="ECO:0007669"/>
    <property type="project" value="InterPro"/>
</dbReference>
<accession>A0A5S5D5B7</accession>
<keyword evidence="5" id="KW-0547">Nucleotide-binding</keyword>
<comment type="catalytic activity">
    <reaction evidence="1">
        <text>ATP + protein L-histidine = ADP + protein N-phospho-L-histidine.</text>
        <dbReference type="EC" id="2.7.13.3"/>
    </reaction>
</comment>
<evidence type="ECO:0000256" key="2">
    <source>
        <dbReference type="ARBA" id="ARBA00012438"/>
    </source>
</evidence>
<evidence type="ECO:0000256" key="7">
    <source>
        <dbReference type="ARBA" id="ARBA00022840"/>
    </source>
</evidence>
<evidence type="ECO:0000256" key="6">
    <source>
        <dbReference type="ARBA" id="ARBA00022777"/>
    </source>
</evidence>
<dbReference type="AlphaFoldDB" id="A0A5S5D5B7"/>
<evidence type="ECO:0000256" key="9">
    <source>
        <dbReference type="SAM" id="Phobius"/>
    </source>
</evidence>
<dbReference type="SUPFAM" id="SSF55874">
    <property type="entry name" value="ATPase domain of HSP90 chaperone/DNA topoisomerase II/histidine kinase"/>
    <property type="match status" value="1"/>
</dbReference>
<dbReference type="Pfam" id="PF07730">
    <property type="entry name" value="HisKA_3"/>
    <property type="match status" value="1"/>
</dbReference>
<keyword evidence="8" id="KW-0902">Two-component regulatory system</keyword>
<evidence type="ECO:0000259" key="10">
    <source>
        <dbReference type="Pfam" id="PF02518"/>
    </source>
</evidence>
<evidence type="ECO:0000256" key="3">
    <source>
        <dbReference type="ARBA" id="ARBA00022553"/>
    </source>
</evidence>
<dbReference type="InterPro" id="IPR036890">
    <property type="entry name" value="HATPase_C_sf"/>
</dbReference>
<dbReference type="Gene3D" id="1.20.5.1930">
    <property type="match status" value="1"/>
</dbReference>
<dbReference type="GO" id="GO:0005524">
    <property type="term" value="F:ATP binding"/>
    <property type="evidence" value="ECO:0007669"/>
    <property type="project" value="UniProtKB-KW"/>
</dbReference>
<evidence type="ECO:0000313" key="13">
    <source>
        <dbReference type="Proteomes" id="UP000322499"/>
    </source>
</evidence>
<feature type="domain" description="Histidine kinase/HSP90-like ATPase" evidence="10">
    <location>
        <begin position="296"/>
        <end position="381"/>
    </location>
</feature>
<feature type="transmembrane region" description="Helical" evidence="9">
    <location>
        <begin position="38"/>
        <end position="55"/>
    </location>
</feature>
<dbReference type="InterPro" id="IPR011712">
    <property type="entry name" value="Sig_transdc_His_kin_sub3_dim/P"/>
</dbReference>
<sequence length="387" mass="40559">MSTGRIGVRNAAAALVAFLFAALGASIGTQGIIGPAVLVPGVLLSLVASGALLLAARWPRAATAVAICCETAACALGYLPTPLLLAPLIGCLYWLAVVGSVRAVAWWTGSAVAAVILGGLTDTPTGGSLVLRTVGVALWLLPAVFAGRTAQAQRSYLDVVRARAEDAERSRDDEVRHRVGEERLRIARELHDVVAHHLTVAHAQAGTAEHLLERRPEQARELLAGLGVSTSAALQELKATVAVLRTSDDDPPVDTVPAPGLDQLDELVEPCRAAGIDVTVVREGSPARLPRLVDVTAHRVVQEALTNVTKHAVRPSVTITVRRTEDAFCVHVENTGVRPGPAGSGYGLIGMRERALALDGTVVAGPVGSERYAVTFTVPLEPWEGPR</sequence>
<proteinExistence type="predicted"/>
<feature type="transmembrane region" description="Helical" evidence="9">
    <location>
        <begin position="129"/>
        <end position="147"/>
    </location>
</feature>
<dbReference type="RefSeq" id="WP_166531266.1">
    <property type="nucleotide sequence ID" value="NZ_VNHW01000001.1"/>
</dbReference>
<keyword evidence="9" id="KW-1133">Transmembrane helix</keyword>
<keyword evidence="13" id="KW-1185">Reference proteome</keyword>
<dbReference type="Pfam" id="PF02518">
    <property type="entry name" value="HATPase_c"/>
    <property type="match status" value="1"/>
</dbReference>
<keyword evidence="7" id="KW-0067">ATP-binding</keyword>
<organism evidence="12 13">
    <name type="scientific">Blastococcus xanthinilyticus</name>
    <dbReference type="NCBI Taxonomy" id="1564164"/>
    <lineage>
        <taxon>Bacteria</taxon>
        <taxon>Bacillati</taxon>
        <taxon>Actinomycetota</taxon>
        <taxon>Actinomycetes</taxon>
        <taxon>Geodermatophilales</taxon>
        <taxon>Geodermatophilaceae</taxon>
        <taxon>Blastococcus</taxon>
    </lineage>
</organism>
<evidence type="ECO:0000259" key="11">
    <source>
        <dbReference type="Pfam" id="PF07730"/>
    </source>
</evidence>
<dbReference type="GO" id="GO:0016020">
    <property type="term" value="C:membrane"/>
    <property type="evidence" value="ECO:0007669"/>
    <property type="project" value="InterPro"/>
</dbReference>
<dbReference type="GO" id="GO:0000155">
    <property type="term" value="F:phosphorelay sensor kinase activity"/>
    <property type="evidence" value="ECO:0007669"/>
    <property type="project" value="InterPro"/>
</dbReference>
<protein>
    <recommendedName>
        <fullName evidence="2">histidine kinase</fullName>
        <ecNumber evidence="2">2.7.13.3</ecNumber>
    </recommendedName>
</protein>
<dbReference type="CDD" id="cd16917">
    <property type="entry name" value="HATPase_UhpB-NarQ-NarX-like"/>
    <property type="match status" value="1"/>
</dbReference>
<dbReference type="EC" id="2.7.13.3" evidence="2"/>
<dbReference type="EMBL" id="VNHW01000001">
    <property type="protein sequence ID" value="TYP90488.1"/>
    <property type="molecule type" value="Genomic_DNA"/>
</dbReference>
<keyword evidence="6 12" id="KW-0418">Kinase</keyword>
<keyword evidence="9" id="KW-0812">Transmembrane</keyword>